<dbReference type="InterPro" id="IPR012341">
    <property type="entry name" value="6hp_glycosidase-like_sf"/>
</dbReference>
<evidence type="ECO:0000256" key="4">
    <source>
        <dbReference type="ARBA" id="ARBA00019905"/>
    </source>
</evidence>
<keyword evidence="5 7" id="KW-0378">Hydrolase</keyword>
<dbReference type="PRINTS" id="PR00744">
    <property type="entry name" value="GLHYDRLASE37"/>
</dbReference>
<keyword evidence="8" id="KW-0472">Membrane</keyword>
<evidence type="ECO:0000256" key="3">
    <source>
        <dbReference type="ARBA" id="ARBA00012757"/>
    </source>
</evidence>
<dbReference type="PROSITE" id="PS00928">
    <property type="entry name" value="TREHALASE_2"/>
    <property type="match status" value="1"/>
</dbReference>
<dbReference type="GO" id="GO:0005993">
    <property type="term" value="P:trehalose catabolic process"/>
    <property type="evidence" value="ECO:0007669"/>
    <property type="project" value="TreeGrafter"/>
</dbReference>
<dbReference type="InterPro" id="IPR008928">
    <property type="entry name" value="6-hairpin_glycosidase_sf"/>
</dbReference>
<comment type="catalytic activity">
    <reaction evidence="1 7">
        <text>alpha,alpha-trehalose + H2O = alpha-D-glucose + beta-D-glucose</text>
        <dbReference type="Rhea" id="RHEA:32675"/>
        <dbReference type="ChEBI" id="CHEBI:15377"/>
        <dbReference type="ChEBI" id="CHEBI:15903"/>
        <dbReference type="ChEBI" id="CHEBI:16551"/>
        <dbReference type="ChEBI" id="CHEBI:17925"/>
        <dbReference type="EC" id="3.2.1.28"/>
    </reaction>
</comment>
<evidence type="ECO:0000256" key="2">
    <source>
        <dbReference type="ARBA" id="ARBA00005615"/>
    </source>
</evidence>
<dbReference type="EC" id="3.2.1.28" evidence="3 7"/>
<evidence type="ECO:0000256" key="1">
    <source>
        <dbReference type="ARBA" id="ARBA00001576"/>
    </source>
</evidence>
<protein>
    <recommendedName>
        <fullName evidence="4 7">Trehalase</fullName>
        <ecNumber evidence="3 7">3.2.1.28</ecNumber>
    </recommendedName>
    <alternativeName>
        <fullName evidence="7">Alpha-trehalose glucohydrolase</fullName>
    </alternativeName>
</protein>
<dbReference type="PANTHER" id="PTHR23403:SF1">
    <property type="entry name" value="TREHALASE"/>
    <property type="match status" value="1"/>
</dbReference>
<organism evidence="9">
    <name type="scientific">Clastoptera arizonana</name>
    <name type="common">Arizona spittle bug</name>
    <dbReference type="NCBI Taxonomy" id="38151"/>
    <lineage>
        <taxon>Eukaryota</taxon>
        <taxon>Metazoa</taxon>
        <taxon>Ecdysozoa</taxon>
        <taxon>Arthropoda</taxon>
        <taxon>Hexapoda</taxon>
        <taxon>Insecta</taxon>
        <taxon>Pterygota</taxon>
        <taxon>Neoptera</taxon>
        <taxon>Paraneoptera</taxon>
        <taxon>Hemiptera</taxon>
        <taxon>Auchenorrhyncha</taxon>
        <taxon>Cercopoidea</taxon>
        <taxon>Clastopteridae</taxon>
        <taxon>Clastoptera</taxon>
    </lineage>
</organism>
<dbReference type="InterPro" id="IPR001661">
    <property type="entry name" value="Glyco_hydro_37"/>
</dbReference>
<evidence type="ECO:0000256" key="7">
    <source>
        <dbReference type="RuleBase" id="RU361180"/>
    </source>
</evidence>
<evidence type="ECO:0000256" key="5">
    <source>
        <dbReference type="ARBA" id="ARBA00022801"/>
    </source>
</evidence>
<dbReference type="SUPFAM" id="SSF48208">
    <property type="entry name" value="Six-hairpin glycosidases"/>
    <property type="match status" value="1"/>
</dbReference>
<dbReference type="EMBL" id="GEDC01001832">
    <property type="protein sequence ID" value="JAS35466.1"/>
    <property type="molecule type" value="Transcribed_RNA"/>
</dbReference>
<sequence>MNIYHGYDSSRVIKLHRNISLSSLTYGLHFFKRIYHFVFLNDIYCFGKLLHVIQTSRIYPDSKTFVDMKMKYSPNETLQRFEDMMRKLDQKPNKNDVEKFVNATFDPAGSEFEEFEPEDWIQKPNFLEKITDPDLKEWANQLNMLWKVLGRKMIDDVRIHPEQYSIIYVPNPVIVPGGRFREFYYWDSYWIMRGLLISEMYHTVRGMLENFLSIVETYGFIPNGGRVYYTRRSQPPLLIPMMKSYIDATHDKEFLQKNINTLEKEFKFWIVNRTVTIEKDGHHYTLARYKDSSSGPRPESYREDIEHSEIFKTDEEKEDFYTELKAAAESGWDFSSRWFITNGTNKGKLTNLKTRYIIPVDLNAIIHWNANLMSDFYKELGNLEKADEFSKIAEKWLMAVTKILWHEEVGAWLDYDILNDIKRDYFYPTNISPFWTNCYDLNNREYYVSRVLKYLEKSQIQIQHGGTPSSFEHTGEQWDYPNAWPPLQYILIVGLEQTEDAWAQDLAYELTEKWVRSNYKAYNDSHTMYEKYDATLSGGHGGGGEYQIVTGFGWTNGVIMELLEKYGDKLTAEERFATPGQMESVTSGIQQSSVSSIASILTALLALLATFSAGFIGVLVYKKRYQAYPNDKRKLCPKLLGGYMELKDLTFD</sequence>
<dbReference type="PANTHER" id="PTHR23403">
    <property type="entry name" value="TREHALASE"/>
    <property type="match status" value="1"/>
</dbReference>
<dbReference type="Pfam" id="PF01204">
    <property type="entry name" value="Trehalase"/>
    <property type="match status" value="1"/>
</dbReference>
<keyword evidence="6 7" id="KW-0326">Glycosidase</keyword>
<proteinExistence type="inferred from homology"/>
<feature type="transmembrane region" description="Helical" evidence="8">
    <location>
        <begin position="597"/>
        <end position="621"/>
    </location>
</feature>
<evidence type="ECO:0000313" key="9">
    <source>
        <dbReference type="EMBL" id="JAS35466.1"/>
    </source>
</evidence>
<evidence type="ECO:0000256" key="6">
    <source>
        <dbReference type="ARBA" id="ARBA00023295"/>
    </source>
</evidence>
<keyword evidence="8" id="KW-0812">Transmembrane</keyword>
<gene>
    <name evidence="9" type="ORF">g.19607</name>
</gene>
<accession>A0A1B6EC02</accession>
<dbReference type="PROSITE" id="PS00927">
    <property type="entry name" value="TREHALASE_1"/>
    <property type="match status" value="1"/>
</dbReference>
<dbReference type="GO" id="GO:0004555">
    <property type="term" value="F:alpha,alpha-trehalase activity"/>
    <property type="evidence" value="ECO:0007669"/>
    <property type="project" value="UniProtKB-EC"/>
</dbReference>
<reference evidence="9" key="1">
    <citation type="submission" date="2015-12" db="EMBL/GenBank/DDBJ databases">
        <title>De novo transcriptome assembly of four potential Pierce s Disease insect vectors from Arizona vineyards.</title>
        <authorList>
            <person name="Tassone E.E."/>
        </authorList>
    </citation>
    <scope>NUCLEOTIDE SEQUENCE</scope>
</reference>
<dbReference type="AlphaFoldDB" id="A0A1B6EC02"/>
<evidence type="ECO:0000256" key="8">
    <source>
        <dbReference type="SAM" id="Phobius"/>
    </source>
</evidence>
<dbReference type="InterPro" id="IPR018232">
    <property type="entry name" value="Glyco_hydro_37_CS"/>
</dbReference>
<keyword evidence="8" id="KW-1133">Transmembrane helix</keyword>
<dbReference type="Gene3D" id="1.50.10.10">
    <property type="match status" value="1"/>
</dbReference>
<name>A0A1B6EC02_9HEMI</name>
<comment type="similarity">
    <text evidence="2 7">Belongs to the glycosyl hydrolase 37 family.</text>
</comment>